<dbReference type="PANTHER" id="PTHR32468:SF108">
    <property type="entry name" value="CATION_H(+) ANTIPORTER 15-LIKE"/>
    <property type="match status" value="1"/>
</dbReference>
<keyword evidence="3" id="KW-0633">Potassium transport</keyword>
<evidence type="ECO:0000256" key="3">
    <source>
        <dbReference type="ARBA" id="ARBA00022538"/>
    </source>
</evidence>
<feature type="transmembrane region" description="Helical" evidence="10">
    <location>
        <begin position="247"/>
        <end position="269"/>
    </location>
</feature>
<keyword evidence="2" id="KW-0813">Transport</keyword>
<evidence type="ECO:0008006" key="15">
    <source>
        <dbReference type="Google" id="ProtNLM"/>
    </source>
</evidence>
<evidence type="ECO:0000256" key="8">
    <source>
        <dbReference type="ARBA" id="ARBA00023136"/>
    </source>
</evidence>
<dbReference type="Pfam" id="PF00999">
    <property type="entry name" value="Na_H_Exchanger"/>
    <property type="match status" value="1"/>
</dbReference>
<dbReference type="InterPro" id="IPR050794">
    <property type="entry name" value="CPA2_transporter"/>
</dbReference>
<keyword evidence="14" id="KW-1185">Reference proteome</keyword>
<evidence type="ECO:0000256" key="7">
    <source>
        <dbReference type="ARBA" id="ARBA00023065"/>
    </source>
</evidence>
<feature type="transmembrane region" description="Helical" evidence="10">
    <location>
        <begin position="186"/>
        <end position="207"/>
    </location>
</feature>
<comment type="similarity">
    <text evidence="9">Belongs to the monovalent cation:proton antiporter 2 (CPA2) transporter (TC 2.A.37) family. CHX (TC 2.A.37.4) subfamily.</text>
</comment>
<dbReference type="PANTHER" id="PTHR32468">
    <property type="entry name" value="CATION/H + ANTIPORTER"/>
    <property type="match status" value="1"/>
</dbReference>
<keyword evidence="8 10" id="KW-0472">Membrane</keyword>
<evidence type="ECO:0000313" key="14">
    <source>
        <dbReference type="Proteomes" id="UP000827721"/>
    </source>
</evidence>
<evidence type="ECO:0000259" key="12">
    <source>
        <dbReference type="Pfam" id="PF23259"/>
    </source>
</evidence>
<keyword evidence="5" id="KW-0630">Potassium</keyword>
<dbReference type="Proteomes" id="UP000827721">
    <property type="component" value="Unassembled WGS sequence"/>
</dbReference>
<gene>
    <name evidence="13" type="ORF">JRO89_XS14G0098700</name>
</gene>
<keyword evidence="4 10" id="KW-0812">Transmembrane</keyword>
<sequence>MSILTAEHSQEYYSNLTRQDYRVCEVIVSNSKGVWYEGHLSKTVFPLFMIQLILAFSFSRLIYFVLRPLKQPKFVCNVLVYIYIYIYIIYCFCNISSGPSVMGRNKEMMNLICHPENLMLSNTMSAIGGIYFIFINSVKMDKSRILLTAKKAWNVGLTCYAIPCSISLIVFYQLQTYIPELTTGVFPVYLFALSSQSFLPVTAHALGELNLLTSDLGQLAISSVTVHEIIGWFLTCLAMFLQAEEAAQWIGILTVFSFLALTTFSIFVLRPLMLWIIRNTPEGKPVDETYVRGILLAPLITGVLSDILGSAYFPGAFIMGLIIPAGPPLGSAIVDKCELMLSEIFLPFLYIRIGQLTNVYSVTDWKAFGAFQFTLATGYVGKVAGSLVSLLCFKTGIRTALLLGFILNIKGVLEFVISSRWRMFKYLDDASHTAFVISNVLVTAIVTPLIQIFYKPETRLEMSHLTEIQTRTLQATPLHLHVIELIGRATPLLDTYESKSRKPMPNSTDRIMRALSECSKASILSIVIHPFRMIAPYKVMHEMVCKLAQDKYIPLIILPFPENLEVHGKTACLCSFIANVEDNSPCTVGIFVDRNPPRYSDSTKWSFRVALFFLGGPDDREALALALRMSGNPGVSITLYRILLKEDSEKDYRENHLDECLVNRFIAKNISNPGVVFKEFKANKSLQVFDTVRSMENKYELVLVGKRRGSHSNLEEEMNPWVEYKELGVIGDMLASSDFGGGLMSILVMQSTMVED</sequence>
<name>A0ABQ8H4S3_9ROSI</name>
<evidence type="ECO:0000256" key="1">
    <source>
        <dbReference type="ARBA" id="ARBA00004141"/>
    </source>
</evidence>
<evidence type="ECO:0000256" key="9">
    <source>
        <dbReference type="ARBA" id="ARBA00038341"/>
    </source>
</evidence>
<evidence type="ECO:0000256" key="4">
    <source>
        <dbReference type="ARBA" id="ARBA00022692"/>
    </source>
</evidence>
<feature type="domain" description="Cation/H+ exchanger transmembrane" evidence="11">
    <location>
        <begin position="88"/>
        <end position="449"/>
    </location>
</feature>
<evidence type="ECO:0000313" key="13">
    <source>
        <dbReference type="EMBL" id="KAH7548302.1"/>
    </source>
</evidence>
<proteinExistence type="inferred from homology"/>
<dbReference type="InterPro" id="IPR038770">
    <property type="entry name" value="Na+/solute_symporter_sf"/>
</dbReference>
<accession>A0ABQ8H4S3</accession>
<feature type="transmembrane region" description="Helical" evidence="10">
    <location>
        <begin position="400"/>
        <end position="421"/>
    </location>
</feature>
<feature type="transmembrane region" description="Helical" evidence="10">
    <location>
        <begin position="155"/>
        <end position="174"/>
    </location>
</feature>
<comment type="caution">
    <text evidence="13">The sequence shown here is derived from an EMBL/GenBank/DDBJ whole genome shotgun (WGS) entry which is preliminary data.</text>
</comment>
<protein>
    <recommendedName>
        <fullName evidence="15">Cation/H+ exchanger domain-containing protein</fullName>
    </recommendedName>
</protein>
<feature type="transmembrane region" description="Helical" evidence="10">
    <location>
        <begin position="117"/>
        <end position="134"/>
    </location>
</feature>
<feature type="transmembrane region" description="Helical" evidence="10">
    <location>
        <begin position="78"/>
        <end position="97"/>
    </location>
</feature>
<feature type="domain" description="Cation/H(+) antiporter C-terminal" evidence="12">
    <location>
        <begin position="607"/>
        <end position="750"/>
    </location>
</feature>
<evidence type="ECO:0000256" key="5">
    <source>
        <dbReference type="ARBA" id="ARBA00022958"/>
    </source>
</evidence>
<comment type="subcellular location">
    <subcellularLocation>
        <location evidence="1">Membrane</location>
        <topology evidence="1">Multi-pass membrane protein</topology>
    </subcellularLocation>
</comment>
<evidence type="ECO:0000256" key="6">
    <source>
        <dbReference type="ARBA" id="ARBA00022989"/>
    </source>
</evidence>
<evidence type="ECO:0000256" key="2">
    <source>
        <dbReference type="ARBA" id="ARBA00022448"/>
    </source>
</evidence>
<organism evidence="13 14">
    <name type="scientific">Xanthoceras sorbifolium</name>
    <dbReference type="NCBI Taxonomy" id="99658"/>
    <lineage>
        <taxon>Eukaryota</taxon>
        <taxon>Viridiplantae</taxon>
        <taxon>Streptophyta</taxon>
        <taxon>Embryophyta</taxon>
        <taxon>Tracheophyta</taxon>
        <taxon>Spermatophyta</taxon>
        <taxon>Magnoliopsida</taxon>
        <taxon>eudicotyledons</taxon>
        <taxon>Gunneridae</taxon>
        <taxon>Pentapetalae</taxon>
        <taxon>rosids</taxon>
        <taxon>malvids</taxon>
        <taxon>Sapindales</taxon>
        <taxon>Sapindaceae</taxon>
        <taxon>Xanthoceroideae</taxon>
        <taxon>Xanthoceras</taxon>
    </lineage>
</organism>
<feature type="transmembrane region" description="Helical" evidence="10">
    <location>
        <begin position="370"/>
        <end position="393"/>
    </location>
</feature>
<feature type="transmembrane region" description="Helical" evidence="10">
    <location>
        <begin position="219"/>
        <end position="241"/>
    </location>
</feature>
<dbReference type="InterPro" id="IPR006153">
    <property type="entry name" value="Cation/H_exchanger_TM"/>
</dbReference>
<evidence type="ECO:0000259" key="11">
    <source>
        <dbReference type="Pfam" id="PF00999"/>
    </source>
</evidence>
<dbReference type="EMBL" id="JAFEMO010000014">
    <property type="protein sequence ID" value="KAH7548302.1"/>
    <property type="molecule type" value="Genomic_DNA"/>
</dbReference>
<feature type="transmembrane region" description="Helical" evidence="10">
    <location>
        <begin position="433"/>
        <end position="454"/>
    </location>
</feature>
<evidence type="ECO:0000256" key="10">
    <source>
        <dbReference type="SAM" id="Phobius"/>
    </source>
</evidence>
<keyword evidence="6 10" id="KW-1133">Transmembrane helix</keyword>
<dbReference type="Pfam" id="PF23259">
    <property type="entry name" value="CHX17_C"/>
    <property type="match status" value="1"/>
</dbReference>
<dbReference type="Gene3D" id="1.20.1530.20">
    <property type="match status" value="1"/>
</dbReference>
<feature type="transmembrane region" description="Helical" evidence="10">
    <location>
        <begin position="44"/>
        <end position="66"/>
    </location>
</feature>
<dbReference type="InterPro" id="IPR057290">
    <property type="entry name" value="CHX17_C"/>
</dbReference>
<feature type="transmembrane region" description="Helical" evidence="10">
    <location>
        <begin position="290"/>
        <end position="313"/>
    </location>
</feature>
<reference evidence="13 14" key="1">
    <citation type="submission" date="2021-02" db="EMBL/GenBank/DDBJ databases">
        <title>Plant Genome Project.</title>
        <authorList>
            <person name="Zhang R.-G."/>
        </authorList>
    </citation>
    <scope>NUCLEOTIDE SEQUENCE [LARGE SCALE GENOMIC DNA]</scope>
    <source>
        <tissue evidence="13">Leaves</tissue>
    </source>
</reference>
<keyword evidence="7" id="KW-0406">Ion transport</keyword>